<evidence type="ECO:0000313" key="1">
    <source>
        <dbReference type="EMBL" id="PAP93964.1"/>
    </source>
</evidence>
<keyword evidence="2" id="KW-1185">Reference proteome</keyword>
<name>A0A271KES8_9HYPH</name>
<dbReference type="Proteomes" id="UP000215931">
    <property type="component" value="Unassembled WGS sequence"/>
</dbReference>
<dbReference type="AlphaFoldDB" id="A0A271KES8"/>
<gene>
    <name evidence="1" type="ORF">CIT31_16465</name>
</gene>
<sequence>MYRSTGVELIPANLYRRFNSAIGCLFQRQSGVQRSPCHAEGAFFALLVGRPKGGDSLYPRHDRATISMSLGFF</sequence>
<dbReference type="EMBL" id="NPKH01000023">
    <property type="protein sequence ID" value="PAP93964.1"/>
    <property type="molecule type" value="Genomic_DNA"/>
</dbReference>
<protein>
    <submittedName>
        <fullName evidence="1">Uncharacterized protein</fullName>
    </submittedName>
</protein>
<organism evidence="1 2">
    <name type="scientific">Mesorhizobium wenxiniae</name>
    <dbReference type="NCBI Taxonomy" id="2014805"/>
    <lineage>
        <taxon>Bacteria</taxon>
        <taxon>Pseudomonadati</taxon>
        <taxon>Pseudomonadota</taxon>
        <taxon>Alphaproteobacteria</taxon>
        <taxon>Hyphomicrobiales</taxon>
        <taxon>Phyllobacteriaceae</taxon>
        <taxon>Mesorhizobium</taxon>
    </lineage>
</organism>
<reference evidence="1 2" key="1">
    <citation type="submission" date="2017-08" db="EMBL/GenBank/DDBJ databases">
        <title>Mesorhizobium wenxinae sp. nov., a novel rhizobial species isolated from root nodules of chickpea (Cicer arietinum L.).</title>
        <authorList>
            <person name="Zhang J."/>
        </authorList>
    </citation>
    <scope>NUCLEOTIDE SEQUENCE [LARGE SCALE GENOMIC DNA]</scope>
    <source>
        <strain evidence="2">WYCCWR 10019</strain>
    </source>
</reference>
<comment type="caution">
    <text evidence="1">The sequence shown here is derived from an EMBL/GenBank/DDBJ whole genome shotgun (WGS) entry which is preliminary data.</text>
</comment>
<accession>A0A271KES8</accession>
<proteinExistence type="predicted"/>
<evidence type="ECO:0000313" key="2">
    <source>
        <dbReference type="Proteomes" id="UP000215931"/>
    </source>
</evidence>